<name>A0A0R3TS17_RODNA</name>
<dbReference type="WBParaSite" id="HNAJ_0001041401-mRNA-1">
    <property type="protein sequence ID" value="HNAJ_0001041401-mRNA-1"/>
    <property type="gene ID" value="HNAJ_0001041401"/>
</dbReference>
<feature type="compositionally biased region" description="Polar residues" evidence="1">
    <location>
        <begin position="365"/>
        <end position="374"/>
    </location>
</feature>
<dbReference type="SUPFAM" id="SSF54495">
    <property type="entry name" value="UBC-like"/>
    <property type="match status" value="1"/>
</dbReference>
<evidence type="ECO:0000256" key="1">
    <source>
        <dbReference type="SAM" id="MobiDB-lite"/>
    </source>
</evidence>
<evidence type="ECO:0000256" key="2">
    <source>
        <dbReference type="SAM" id="Phobius"/>
    </source>
</evidence>
<evidence type="ECO:0000259" key="3">
    <source>
        <dbReference type="PROSITE" id="PS50127"/>
    </source>
</evidence>
<accession>A0A0R3TS17</accession>
<dbReference type="FunFam" id="3.10.110.10:FF:000086">
    <property type="entry name" value="Ubiquitin-conjugating enzyme E2 J1"/>
    <property type="match status" value="1"/>
</dbReference>
<keyword evidence="2" id="KW-1133">Transmembrane helix</keyword>
<keyword evidence="2" id="KW-0472">Membrane</keyword>
<dbReference type="SMART" id="SM00212">
    <property type="entry name" value="UBCc"/>
    <property type="match status" value="1"/>
</dbReference>
<feature type="region of interest" description="Disordered" evidence="1">
    <location>
        <begin position="200"/>
        <end position="222"/>
    </location>
</feature>
<dbReference type="CDD" id="cd23799">
    <property type="entry name" value="UBCc_UBE2J"/>
    <property type="match status" value="1"/>
</dbReference>
<organism evidence="4">
    <name type="scientific">Rodentolepis nana</name>
    <name type="common">Dwarf tapeworm</name>
    <name type="synonym">Hymenolepis nana</name>
    <dbReference type="NCBI Taxonomy" id="102285"/>
    <lineage>
        <taxon>Eukaryota</taxon>
        <taxon>Metazoa</taxon>
        <taxon>Spiralia</taxon>
        <taxon>Lophotrochozoa</taxon>
        <taxon>Platyhelminthes</taxon>
        <taxon>Cestoda</taxon>
        <taxon>Eucestoda</taxon>
        <taxon>Cyclophyllidea</taxon>
        <taxon>Hymenolepididae</taxon>
        <taxon>Rodentolepis</taxon>
    </lineage>
</organism>
<evidence type="ECO:0000313" key="4">
    <source>
        <dbReference type="WBParaSite" id="HNAJ_0001041401-mRNA-1"/>
    </source>
</evidence>
<dbReference type="Gene3D" id="3.10.110.10">
    <property type="entry name" value="Ubiquitin Conjugating Enzyme"/>
    <property type="match status" value="1"/>
</dbReference>
<dbReference type="InterPro" id="IPR000608">
    <property type="entry name" value="UBC"/>
</dbReference>
<keyword evidence="2" id="KW-0812">Transmembrane</keyword>
<feature type="compositionally biased region" description="Polar residues" evidence="1">
    <location>
        <begin position="461"/>
        <end position="473"/>
    </location>
</feature>
<dbReference type="STRING" id="102285.A0A0R3TS17"/>
<feature type="domain" description="UBC core" evidence="3">
    <location>
        <begin position="25"/>
        <end position="175"/>
    </location>
</feature>
<feature type="compositionally biased region" description="Polar residues" evidence="1">
    <location>
        <begin position="564"/>
        <end position="578"/>
    </location>
</feature>
<dbReference type="AlphaFoldDB" id="A0A0R3TS17"/>
<proteinExistence type="predicted"/>
<dbReference type="Pfam" id="PF00179">
    <property type="entry name" value="UQ_con"/>
    <property type="match status" value="1"/>
</dbReference>
<dbReference type="PANTHER" id="PTHR24067">
    <property type="entry name" value="UBIQUITIN-CONJUGATING ENZYME E2"/>
    <property type="match status" value="1"/>
</dbReference>
<dbReference type="InterPro" id="IPR016135">
    <property type="entry name" value="UBQ-conjugating_enzyme/RWD"/>
</dbReference>
<sequence>LNSQLMTNYNLKSPGKFHKKLLILKAVKRLMREAQELSKPTELYYAQPLEDNLFEWHFTIRGPEGSEFEGGIYHGQISLPTEYPMKPPNIMLLTPNGRFEQYRQICLSISGYHPETWCPSWSIRTALLAIIGFMPTDGAGAIGSMSVPIEERKKLAISSKNYVCNVCGPTKDLLLPLTSASTITAEEAKAVASQFVLTDPNAPKSETLSPEARNSESTEGTNVEIGAPQMMSQPGVVPTNLQPPNPLVNGTANPKPIYWLCYPVYSMTGVTNGISISAAPSSGDNSSSATSKKDPPLSFENWLKQIHPSSSDVAGSSVSPRKFRPPPLINFTSYDQVKLDNSNKSSFGGQCKENAEVSNRCPRPTQKSTNYDCQNRLSSSLSPTRMTFTHIHHRISFDQIIQDTDKNNTPPLCLVTDDVTEDFTLSSMDVTERTRPSDFHRICPHIEDASVTVPNYESKPISETSGVKTSQQDSTKDVSEDAGMLGEEIQEKCEKKVESTTDKNKLEANKEVSADESIVTTPDQTAGGEKPLISKESAPSEENAIADHVKEHSEVQKKADDTSEAPSNYQRDSSSTKATIPEETELQGNPPAEPEEAKPTTSETGSFDVAASNEIARRLFREAAERHRQRAQRILSRYDDTDVNPNRSIRSERALKGIIFAVAMALIALLIRRIMIMSTTGPH</sequence>
<dbReference type="InterPro" id="IPR050113">
    <property type="entry name" value="Ub_conjugating_enzyme"/>
</dbReference>
<protein>
    <submittedName>
        <fullName evidence="4">UBC core domain-containing protein</fullName>
    </submittedName>
</protein>
<feature type="region of interest" description="Disordered" evidence="1">
    <location>
        <begin position="355"/>
        <end position="374"/>
    </location>
</feature>
<reference evidence="4" key="1">
    <citation type="submission" date="2017-02" db="UniProtKB">
        <authorList>
            <consortium name="WormBaseParasite"/>
        </authorList>
    </citation>
    <scope>IDENTIFICATION</scope>
</reference>
<feature type="transmembrane region" description="Helical" evidence="2">
    <location>
        <begin position="654"/>
        <end position="671"/>
    </location>
</feature>
<dbReference type="PROSITE" id="PS50127">
    <property type="entry name" value="UBC_2"/>
    <property type="match status" value="1"/>
</dbReference>
<feature type="compositionally biased region" description="Basic and acidic residues" evidence="1">
    <location>
        <begin position="489"/>
        <end position="513"/>
    </location>
</feature>
<feature type="region of interest" description="Disordered" evidence="1">
    <location>
        <begin position="453"/>
        <end position="608"/>
    </location>
</feature>
<feature type="compositionally biased region" description="Basic and acidic residues" evidence="1">
    <location>
        <begin position="545"/>
        <end position="561"/>
    </location>
</feature>